<evidence type="ECO:0000256" key="2">
    <source>
        <dbReference type="ARBA" id="ARBA00022743"/>
    </source>
</evidence>
<accession>A0A6P5JY86</accession>
<evidence type="ECO:0000256" key="1">
    <source>
        <dbReference type="ARBA" id="ARBA00006889"/>
    </source>
</evidence>
<evidence type="ECO:0000313" key="5">
    <source>
        <dbReference type="Proteomes" id="UP000515140"/>
    </source>
</evidence>
<dbReference type="SUPFAM" id="SSF50814">
    <property type="entry name" value="Lipocalins"/>
    <property type="match status" value="1"/>
</dbReference>
<sequence length="221" mass="24092">MASDALSTTGIGDGVWGCGSAVNTQDDEGCASGLPTWGPPVQAAVPLQANFDNSKFQGLWYITAAASDDEDFLAMKEMMKMPVTLVTLLANGDLSVKTVFPGPDGRCQKVDVTFTKGAMPGQFSNPAMGQEDISVLSSDYKHYAILRIKINKGPVQRVMMQLYCMYNLATGPLLFSPLPFPIPYFHPHSYSFPHPHFSAQIHPFSPPHLHLSLFFLIIPKG</sequence>
<dbReference type="KEGG" id="pcw:110205107"/>
<keyword evidence="5" id="KW-1185">Reference proteome</keyword>
<dbReference type="InterPro" id="IPR002345">
    <property type="entry name" value="Lipocalin"/>
</dbReference>
<evidence type="ECO:0000313" key="6">
    <source>
        <dbReference type="RefSeq" id="XP_020837059.1"/>
    </source>
</evidence>
<dbReference type="InterPro" id="IPR000566">
    <property type="entry name" value="Lipocln_cytosolic_FA-bd_dom"/>
</dbReference>
<gene>
    <name evidence="6" type="primary">LCNL1</name>
</gene>
<dbReference type="PANTHER" id="PTHR11430">
    <property type="entry name" value="LIPOCALIN"/>
    <property type="match status" value="1"/>
</dbReference>
<dbReference type="PANTHER" id="PTHR11430:SF77">
    <property type="entry name" value="LIPOCALIN-LIKE 1 PROTEIN"/>
    <property type="match status" value="1"/>
</dbReference>
<protein>
    <submittedName>
        <fullName evidence="6">Lipocalin-like 1 protein</fullName>
    </submittedName>
</protein>
<proteinExistence type="inferred from homology"/>
<dbReference type="Gene3D" id="2.40.128.20">
    <property type="match status" value="1"/>
</dbReference>
<dbReference type="InterPro" id="IPR012674">
    <property type="entry name" value="Calycin"/>
</dbReference>
<evidence type="ECO:0000259" key="4">
    <source>
        <dbReference type="Pfam" id="PF00061"/>
    </source>
</evidence>
<comment type="similarity">
    <text evidence="1 3">Belongs to the calycin superfamily. Lipocalin family.</text>
</comment>
<dbReference type="AlphaFoldDB" id="A0A6P5JY86"/>
<evidence type="ECO:0000256" key="3">
    <source>
        <dbReference type="RuleBase" id="RU003695"/>
    </source>
</evidence>
<dbReference type="Pfam" id="PF00061">
    <property type="entry name" value="Lipocalin"/>
    <property type="match status" value="1"/>
</dbReference>
<dbReference type="GeneID" id="110205107"/>
<reference evidence="6" key="1">
    <citation type="submission" date="2025-08" db="UniProtKB">
        <authorList>
            <consortium name="RefSeq"/>
        </authorList>
    </citation>
    <scope>IDENTIFICATION</scope>
    <source>
        <tissue evidence="6">Spleen</tissue>
    </source>
</reference>
<keyword evidence="2" id="KW-0494">Milk protein</keyword>
<dbReference type="InParanoid" id="A0A6P5JY86"/>
<dbReference type="CTD" id="401562"/>
<organism evidence="5 6">
    <name type="scientific">Phascolarctos cinereus</name>
    <name type="common">Koala</name>
    <dbReference type="NCBI Taxonomy" id="38626"/>
    <lineage>
        <taxon>Eukaryota</taxon>
        <taxon>Metazoa</taxon>
        <taxon>Chordata</taxon>
        <taxon>Craniata</taxon>
        <taxon>Vertebrata</taxon>
        <taxon>Euteleostomi</taxon>
        <taxon>Mammalia</taxon>
        <taxon>Metatheria</taxon>
        <taxon>Diprotodontia</taxon>
        <taxon>Phascolarctidae</taxon>
        <taxon>Phascolarctos</taxon>
    </lineage>
</organism>
<name>A0A6P5JY86_PHACI</name>
<feature type="domain" description="Lipocalin/cytosolic fatty-acid binding" evidence="4">
    <location>
        <begin position="58"/>
        <end position="163"/>
    </location>
</feature>
<dbReference type="Proteomes" id="UP000515140">
    <property type="component" value="Unplaced"/>
</dbReference>
<dbReference type="RefSeq" id="XP_020837059.1">
    <property type="nucleotide sequence ID" value="XM_020981400.1"/>
</dbReference>
<dbReference type="GO" id="GO:0036094">
    <property type="term" value="F:small molecule binding"/>
    <property type="evidence" value="ECO:0007669"/>
    <property type="project" value="InterPro"/>
</dbReference>
<dbReference type="InterPro" id="IPR022272">
    <property type="entry name" value="Lipocalin_CS"/>
</dbReference>
<dbReference type="PROSITE" id="PS00213">
    <property type="entry name" value="LIPOCALIN"/>
    <property type="match status" value="1"/>
</dbReference>